<dbReference type="AlphaFoldDB" id="A0A4Q6XA11"/>
<protein>
    <submittedName>
        <fullName evidence="1">Uncharacterized protein</fullName>
    </submittedName>
</protein>
<gene>
    <name evidence="1" type="ORF">EXE30_06790</name>
</gene>
<name>A0A4Q6XA11_9GAMM</name>
<dbReference type="EMBL" id="SGIM01000004">
    <property type="protein sequence ID" value="RZF53676.1"/>
    <property type="molecule type" value="Genomic_DNA"/>
</dbReference>
<keyword evidence="2" id="KW-1185">Reference proteome</keyword>
<evidence type="ECO:0000313" key="2">
    <source>
        <dbReference type="Proteomes" id="UP000292110"/>
    </source>
</evidence>
<comment type="caution">
    <text evidence="1">The sequence shown here is derived from an EMBL/GenBank/DDBJ whole genome shotgun (WGS) entry which is preliminary data.</text>
</comment>
<dbReference type="Proteomes" id="UP000292110">
    <property type="component" value="Unassembled WGS sequence"/>
</dbReference>
<dbReference type="RefSeq" id="WP_130161746.1">
    <property type="nucleotide sequence ID" value="NZ_SGIM01000004.1"/>
</dbReference>
<sequence length="64" mass="6870">MSKVEIEVGEEVKILPEFNKFTVVAINGNIISCKFEDSDGFVGVVNLPKNILGTLGAGFLDSLL</sequence>
<evidence type="ECO:0000313" key="1">
    <source>
        <dbReference type="EMBL" id="RZF53676.1"/>
    </source>
</evidence>
<accession>A0A4Q6XA11</accession>
<organism evidence="1 2">
    <name type="scientific">Acinetobacter halotolerans</name>
    <dbReference type="NCBI Taxonomy" id="1752076"/>
    <lineage>
        <taxon>Bacteria</taxon>
        <taxon>Pseudomonadati</taxon>
        <taxon>Pseudomonadota</taxon>
        <taxon>Gammaproteobacteria</taxon>
        <taxon>Moraxellales</taxon>
        <taxon>Moraxellaceae</taxon>
        <taxon>Acinetobacter</taxon>
    </lineage>
</organism>
<reference evidence="1 2" key="1">
    <citation type="submission" date="2019-02" db="EMBL/GenBank/DDBJ databases">
        <title>The draft genome of Acinetobacter halotolerans strain JCM 31009.</title>
        <authorList>
            <person name="Qin J."/>
            <person name="Feng Y."/>
            <person name="Nemec A."/>
            <person name="Zong Z."/>
        </authorList>
    </citation>
    <scope>NUCLEOTIDE SEQUENCE [LARGE SCALE GENOMIC DNA]</scope>
    <source>
        <strain evidence="1 2">JCM 31009</strain>
    </source>
</reference>
<proteinExistence type="predicted"/>